<evidence type="ECO:0000313" key="2">
    <source>
        <dbReference type="EMBL" id="GAO99910.1"/>
    </source>
</evidence>
<name>A0A0K8MH98_9LACO</name>
<dbReference type="AlphaFoldDB" id="A0A0K8MH98"/>
<organism evidence="2 3">
    <name type="scientific">Fructobacillus ficulneus</name>
    <dbReference type="NCBI Taxonomy" id="157463"/>
    <lineage>
        <taxon>Bacteria</taxon>
        <taxon>Bacillati</taxon>
        <taxon>Bacillota</taxon>
        <taxon>Bacilli</taxon>
        <taxon>Lactobacillales</taxon>
        <taxon>Lactobacillaceae</taxon>
        <taxon>Fructobacillus</taxon>
    </lineage>
</organism>
<gene>
    <name evidence="2" type="ORF">FFIC_260240</name>
</gene>
<sequence>MQTVIALGIIMLFLFIGEWVSTISRAYIPSVFVTAVLFLIAYWTFASKTITQTATFTPAFISLVQAALLVHMGTLMDLKTLFRQWKSVVVALCGVAGTAILAMGGGLLLFDWKTVIASVPPLTGGIVAAFLMSNGLKAAHITSLVSFPVSMFVMHSIIGYPLTAFLLKKEGKRLLKDYRSGDAAAITGAGAEEEETKPKLLQRLPEAYKTSAFQIFIVMVMAGLALETGLLLHNAVNSSIICLVFGVIGHQLGLLESHVLEKAGVFNWFMYGLLIYIFSFLSTVTPNNLVSILIPILTMIFLGIFGMFLTSSLLAKPLGLSRPMAFASALTALFGFPADYIVTHESARNLAETPEEEAYILANTLPKMLVGGFATVSVASVIIASVFLKLL</sequence>
<dbReference type="InterPro" id="IPR049576">
    <property type="entry name" value="HDC-like"/>
</dbReference>
<keyword evidence="1" id="KW-0812">Transmembrane</keyword>
<dbReference type="EMBL" id="DF968003">
    <property type="protein sequence ID" value="GAO99910.1"/>
    <property type="molecule type" value="Genomic_DNA"/>
</dbReference>
<feature type="transmembrane region" description="Helical" evidence="1">
    <location>
        <begin position="57"/>
        <end position="76"/>
    </location>
</feature>
<dbReference type="STRING" id="157463.GCA_001047075_00826"/>
<dbReference type="CDD" id="cd21416">
    <property type="entry name" value="HDC_protein"/>
    <property type="match status" value="1"/>
</dbReference>
<dbReference type="OrthoDB" id="3243277at2"/>
<keyword evidence="1" id="KW-0472">Membrane</keyword>
<reference evidence="2 3" key="1">
    <citation type="journal article" date="2015" name="BMC Genomics">
        <title>Comparative genomics of Fructobacillus spp. and Leuconostoc spp. reveals niche-specific evolution of Fructobacillus spp.</title>
        <authorList>
            <person name="Endo A."/>
            <person name="Tanizawa Y."/>
            <person name="Tanaka N."/>
            <person name="Maeno S."/>
            <person name="Kumar H."/>
            <person name="Shiwa Y."/>
            <person name="Okada S."/>
            <person name="Yoshikawa H."/>
            <person name="Dicks L."/>
            <person name="Nakagawa J."/>
            <person name="Arita M."/>
        </authorList>
    </citation>
    <scope>NUCLEOTIDE SEQUENCE [LARGE SCALE GENOMIC DNA]</scope>
    <source>
        <strain evidence="2 3">JCM 12225</strain>
    </source>
</reference>
<feature type="transmembrane region" description="Helical" evidence="1">
    <location>
        <begin position="368"/>
        <end position="388"/>
    </location>
</feature>
<feature type="transmembrane region" description="Helical" evidence="1">
    <location>
        <begin position="145"/>
        <end position="167"/>
    </location>
</feature>
<feature type="transmembrane region" description="Helical" evidence="1">
    <location>
        <begin position="88"/>
        <end position="110"/>
    </location>
</feature>
<keyword evidence="1" id="KW-1133">Transmembrane helix</keyword>
<feature type="transmembrane region" description="Helical" evidence="1">
    <location>
        <begin position="115"/>
        <end position="133"/>
    </location>
</feature>
<dbReference type="RefSeq" id="WP_061993276.1">
    <property type="nucleotide sequence ID" value="NZ_DF968003.1"/>
</dbReference>
<feature type="transmembrane region" description="Helical" evidence="1">
    <location>
        <begin position="27"/>
        <end position="45"/>
    </location>
</feature>
<feature type="transmembrane region" description="Helical" evidence="1">
    <location>
        <begin position="290"/>
        <end position="311"/>
    </location>
</feature>
<accession>A0A0K8MH98</accession>
<keyword evidence="3" id="KW-1185">Reference proteome</keyword>
<evidence type="ECO:0000313" key="3">
    <source>
        <dbReference type="Proteomes" id="UP000253891"/>
    </source>
</evidence>
<feature type="transmembrane region" description="Helical" evidence="1">
    <location>
        <begin position="265"/>
        <end position="284"/>
    </location>
</feature>
<evidence type="ECO:0000256" key="1">
    <source>
        <dbReference type="SAM" id="Phobius"/>
    </source>
</evidence>
<proteinExistence type="predicted"/>
<protein>
    <submittedName>
        <fullName evidence="2">Uncharacterized protein</fullName>
    </submittedName>
</protein>
<feature type="transmembrane region" description="Helical" evidence="1">
    <location>
        <begin position="232"/>
        <end position="253"/>
    </location>
</feature>
<feature type="transmembrane region" description="Helical" evidence="1">
    <location>
        <begin position="207"/>
        <end position="226"/>
    </location>
</feature>
<dbReference type="Proteomes" id="UP000253891">
    <property type="component" value="Unassembled WGS sequence"/>
</dbReference>